<dbReference type="InterPro" id="IPR047194">
    <property type="entry name" value="CwlT-like_lysozyme"/>
</dbReference>
<feature type="non-terminal residue" evidence="3">
    <location>
        <position position="170"/>
    </location>
</feature>
<reference evidence="3 4" key="1">
    <citation type="submission" date="2020-04" db="EMBL/GenBank/DDBJ databases">
        <authorList>
            <person name="Hitch T.C.A."/>
            <person name="Wylensek D."/>
            <person name="Clavel T."/>
        </authorList>
    </citation>
    <scope>NUCLEOTIDE SEQUENCE [LARGE SCALE GENOMIC DNA]</scope>
    <source>
        <strain evidence="3 4">WB01_D5_05</strain>
    </source>
</reference>
<feature type="domain" description="CwlT-like lysozyme" evidence="2">
    <location>
        <begin position="43"/>
        <end position="131"/>
    </location>
</feature>
<keyword evidence="1" id="KW-1133">Transmembrane helix</keyword>
<organism evidence="3 4">
    <name type="scientific">Aneurinibacillus aneurinilyticus</name>
    <name type="common">Bacillus aneurinolyticus</name>
    <dbReference type="NCBI Taxonomy" id="1391"/>
    <lineage>
        <taxon>Bacteria</taxon>
        <taxon>Bacillati</taxon>
        <taxon>Bacillota</taxon>
        <taxon>Bacilli</taxon>
        <taxon>Bacillales</taxon>
        <taxon>Paenibacillaceae</taxon>
        <taxon>Aneurinibacillus group</taxon>
        <taxon>Aneurinibacillus</taxon>
    </lineage>
</organism>
<dbReference type="RefSeq" id="WP_168976753.1">
    <property type="nucleotide sequence ID" value="NZ_JABAGO010000088.1"/>
</dbReference>
<name>A0A848D6L6_ANEAE</name>
<dbReference type="EMBL" id="JABAGO010000088">
    <property type="protein sequence ID" value="NMF01441.1"/>
    <property type="molecule type" value="Genomic_DNA"/>
</dbReference>
<protein>
    <recommendedName>
        <fullName evidence="2">CwlT-like lysozyme domain-containing protein</fullName>
    </recommendedName>
</protein>
<keyword evidence="1" id="KW-0812">Transmembrane</keyword>
<accession>A0A848D6L6</accession>
<dbReference type="Pfam" id="PF13702">
    <property type="entry name" value="Lysozyme_like"/>
    <property type="match status" value="1"/>
</dbReference>
<evidence type="ECO:0000313" key="3">
    <source>
        <dbReference type="EMBL" id="NMF01441.1"/>
    </source>
</evidence>
<dbReference type="AlphaFoldDB" id="A0A848D6L6"/>
<evidence type="ECO:0000256" key="1">
    <source>
        <dbReference type="SAM" id="Phobius"/>
    </source>
</evidence>
<sequence length="170" mass="19566">MKRIKRWIGMLFILTGILFIGVFLIAIVNQDTSPLSNINKYEKVKRYDVLRAELRKYQLEEYTHVLLALMYQESRGEGGDPMQVSESAGLPPNTIDDPKRSIQQGIRHFNDVPTYGKEKNVDFPTIIQAYNSPTPPPSSLRLRRTSKGIRARELQNFNLMTIEFSPSIHE</sequence>
<keyword evidence="1" id="KW-0472">Membrane</keyword>
<gene>
    <name evidence="3" type="ORF">HF838_24945</name>
</gene>
<proteinExistence type="predicted"/>
<dbReference type="Gene3D" id="1.10.530.10">
    <property type="match status" value="1"/>
</dbReference>
<feature type="transmembrane region" description="Helical" evidence="1">
    <location>
        <begin position="7"/>
        <end position="28"/>
    </location>
</feature>
<evidence type="ECO:0000313" key="4">
    <source>
        <dbReference type="Proteomes" id="UP000561326"/>
    </source>
</evidence>
<dbReference type="CDD" id="cd16891">
    <property type="entry name" value="CwlT-like"/>
    <property type="match status" value="1"/>
</dbReference>
<dbReference type="Proteomes" id="UP000561326">
    <property type="component" value="Unassembled WGS sequence"/>
</dbReference>
<evidence type="ECO:0000259" key="2">
    <source>
        <dbReference type="Pfam" id="PF13702"/>
    </source>
</evidence>
<comment type="caution">
    <text evidence="3">The sequence shown here is derived from an EMBL/GenBank/DDBJ whole genome shotgun (WGS) entry which is preliminary data.</text>
</comment>